<dbReference type="EMBL" id="JADHEI010000028">
    <property type="protein sequence ID" value="MBF2734927.1"/>
    <property type="molecule type" value="Genomic_DNA"/>
</dbReference>
<organism evidence="2 3">
    <name type="scientific">Candidatus Amphirhobacter heronislandensis</name>
    <dbReference type="NCBI Taxonomy" id="1732024"/>
    <lineage>
        <taxon>Bacteria</taxon>
        <taxon>Pseudomonadati</taxon>
        <taxon>Pseudomonadota</taxon>
        <taxon>Gammaproteobacteria</taxon>
        <taxon>Candidatus Tethybacterales</taxon>
        <taxon>Candidatus Tethybacteraceae</taxon>
        <taxon>Candidatus Amphirhobacter</taxon>
    </lineage>
</organism>
<evidence type="ECO:0000313" key="2">
    <source>
        <dbReference type="EMBL" id="MBF2734927.1"/>
    </source>
</evidence>
<evidence type="ECO:0000313" key="3">
    <source>
        <dbReference type="Proteomes" id="UP000604381"/>
    </source>
</evidence>
<keyword evidence="1" id="KW-1133">Transmembrane helix</keyword>
<evidence type="ECO:0000256" key="1">
    <source>
        <dbReference type="SAM" id="Phobius"/>
    </source>
</evidence>
<name>A0A930UHE3_9GAMM</name>
<keyword evidence="1" id="KW-0812">Transmembrane</keyword>
<sequence length="183" mass="21590">MITIDFWTLIFTLAVGILVMGVFTNVETNDRWKELLKTLPKWALFAASLAERLFEGKKSEGHTPPEEDLVKQERMLEYIQKHNKESISALTERAQNEMARQMAALFPYQNRVQYYFYESHYDKVMLTLDPIPFPDEDRKKEWSKKHAGEFWKVQHFPTAIHLTLPLVRREGKLDLPHNPQNES</sequence>
<protein>
    <submittedName>
        <fullName evidence="2">Uncharacterized protein</fullName>
    </submittedName>
</protein>
<gene>
    <name evidence="2" type="ORF">ISN26_02385</name>
</gene>
<proteinExistence type="predicted"/>
<keyword evidence="1" id="KW-0472">Membrane</keyword>
<keyword evidence="3" id="KW-1185">Reference proteome</keyword>
<feature type="transmembrane region" description="Helical" evidence="1">
    <location>
        <begin position="6"/>
        <end position="26"/>
    </location>
</feature>
<reference evidence="2" key="1">
    <citation type="submission" date="2020-10" db="EMBL/GenBank/DDBJ databases">
        <title>An improved Amphimedon queenslandica hologenome assembly reveals how three proteobacterial symbionts can extend the metabolic phenotypic of their marine sponge host.</title>
        <authorList>
            <person name="Degnan B."/>
            <person name="Degnan S."/>
            <person name="Xiang X."/>
        </authorList>
    </citation>
    <scope>NUCLEOTIDE SEQUENCE</scope>
    <source>
        <strain evidence="2">AqS2</strain>
    </source>
</reference>
<comment type="caution">
    <text evidence="2">The sequence shown here is derived from an EMBL/GenBank/DDBJ whole genome shotgun (WGS) entry which is preliminary data.</text>
</comment>
<dbReference type="Proteomes" id="UP000604381">
    <property type="component" value="Unassembled WGS sequence"/>
</dbReference>
<dbReference type="AlphaFoldDB" id="A0A930UHE3"/>
<accession>A0A930UHE3</accession>